<dbReference type="Proteomes" id="UP000590542">
    <property type="component" value="Unassembled WGS sequence"/>
</dbReference>
<accession>A0A7X9E6F5</accession>
<dbReference type="EMBL" id="JAAZNV010000006">
    <property type="protein sequence ID" value="NMB91351.1"/>
    <property type="molecule type" value="Genomic_DNA"/>
</dbReference>
<proteinExistence type="predicted"/>
<dbReference type="AlphaFoldDB" id="A0A7X9E6F5"/>
<comment type="caution">
    <text evidence="1">The sequence shown here is derived from an EMBL/GenBank/DDBJ whole genome shotgun (WGS) entry which is preliminary data.</text>
</comment>
<evidence type="ECO:0000313" key="1">
    <source>
        <dbReference type="EMBL" id="NMB91351.1"/>
    </source>
</evidence>
<sequence length="137" mass="15770">MEEEVVSLEAGHLYLKKDGADTRWELITPSKPIAFLKDVKSFEGIELLTVFAFSTISSHGPFSHRVEIEKGDIFVRANAEHIKYIFRNWETPAERGRESLSIEQWIYKVISIDCLKGPMINELLRIAKKFTEGLFLL</sequence>
<reference evidence="1 2" key="1">
    <citation type="journal article" date="2020" name="Biotechnol. Biofuels">
        <title>New insights from the biogas microbiome by comprehensive genome-resolved metagenomics of nearly 1600 species originating from multiple anaerobic digesters.</title>
        <authorList>
            <person name="Campanaro S."/>
            <person name="Treu L."/>
            <person name="Rodriguez-R L.M."/>
            <person name="Kovalovszki A."/>
            <person name="Ziels R.M."/>
            <person name="Maus I."/>
            <person name="Zhu X."/>
            <person name="Kougias P.G."/>
            <person name="Basile A."/>
            <person name="Luo G."/>
            <person name="Schluter A."/>
            <person name="Konstantinidis K.T."/>
            <person name="Angelidaki I."/>
        </authorList>
    </citation>
    <scope>NUCLEOTIDE SEQUENCE [LARGE SCALE GENOMIC DNA]</scope>
    <source>
        <strain evidence="1">AS27yjCOA_202</strain>
    </source>
</reference>
<organism evidence="1 2">
    <name type="scientific">candidate division WWE3 bacterium</name>
    <dbReference type="NCBI Taxonomy" id="2053526"/>
    <lineage>
        <taxon>Bacteria</taxon>
        <taxon>Katanobacteria</taxon>
    </lineage>
</organism>
<evidence type="ECO:0000313" key="2">
    <source>
        <dbReference type="Proteomes" id="UP000590542"/>
    </source>
</evidence>
<protein>
    <submittedName>
        <fullName evidence="1">Uncharacterized protein</fullName>
    </submittedName>
</protein>
<name>A0A7X9E6F5_UNCKA</name>
<gene>
    <name evidence="1" type="ORF">GYA37_00720</name>
</gene>